<sequence length="404" mass="43058">MRLAVAFFLFLLPTLSVAAAEMRVISGSLIYRERIALAPETELMVELRDEAGTVLATLRRPGGGAQVPLPFVIEGPDDVALVLRAALRSEGAIRWLSPPVAIDAGPDPVDLGEVVMRPHRPMGFATMLSCGELTAELGFVGAGARLRVGGSYWDLVPDRTASGSKFTALTDPGTWIWTHGDAATLSLNGAALPECREMLPESRYVARGNEPGWSVQIGNGQMHYVGDYGATVITTPLPEPRIEAGARVYDPTDVDIVLRLEAALCHDDMTGMPYPDRAEITTGGRLLRGCGGDPLELLIAHPWRVEDIAGGGVIDSSMLSLRFSRAGRLAGTGGCNRYSGSFSLGGEGLSIGPVAATMMACPEALMRQERRFFDALDEVMGFDIAPNGALLLMAGEIPVITARR</sequence>
<dbReference type="RefSeq" id="WP_132950025.1">
    <property type="nucleotide sequence ID" value="NZ_SLXU01000001.1"/>
</dbReference>
<dbReference type="Pfam" id="PF09619">
    <property type="entry name" value="YscW"/>
    <property type="match status" value="1"/>
</dbReference>
<feature type="chain" id="PRO_5020785305" evidence="5">
    <location>
        <begin position="19"/>
        <end position="404"/>
    </location>
</feature>
<evidence type="ECO:0000259" key="7">
    <source>
        <dbReference type="Pfam" id="PF09864"/>
    </source>
</evidence>
<evidence type="ECO:0000256" key="4">
    <source>
        <dbReference type="ARBA" id="ARBA00023288"/>
    </source>
</evidence>
<protein>
    <submittedName>
        <fullName evidence="8">Heat shock protein HslJ</fullName>
    </submittedName>
</protein>
<dbReference type="InterPro" id="IPR036328">
    <property type="entry name" value="MliC_sf"/>
</dbReference>
<keyword evidence="9" id="KW-1185">Reference proteome</keyword>
<keyword evidence="3" id="KW-0564">Palmitate</keyword>
<dbReference type="InterPro" id="IPR018660">
    <property type="entry name" value="MliC"/>
</dbReference>
<evidence type="ECO:0000313" key="8">
    <source>
        <dbReference type="EMBL" id="TCP63079.1"/>
    </source>
</evidence>
<keyword evidence="2" id="KW-0472">Membrane</keyword>
<dbReference type="InterPro" id="IPR005184">
    <property type="entry name" value="DUF306_Meta_HslJ"/>
</dbReference>
<evidence type="ECO:0000256" key="2">
    <source>
        <dbReference type="ARBA" id="ARBA00023136"/>
    </source>
</evidence>
<accession>A0A4R2RKK7</accession>
<dbReference type="Proteomes" id="UP000295050">
    <property type="component" value="Unassembled WGS sequence"/>
</dbReference>
<keyword evidence="4" id="KW-0449">Lipoprotein</keyword>
<name>A0A4R2RKK7_9RHOB</name>
<dbReference type="InterPro" id="IPR053147">
    <property type="entry name" value="Hsp_HslJ-like"/>
</dbReference>
<dbReference type="Gene3D" id="2.40.128.200">
    <property type="match status" value="1"/>
</dbReference>
<evidence type="ECO:0000259" key="6">
    <source>
        <dbReference type="Pfam" id="PF03724"/>
    </source>
</evidence>
<evidence type="ECO:0000256" key="1">
    <source>
        <dbReference type="ARBA" id="ARBA00022729"/>
    </source>
</evidence>
<evidence type="ECO:0000256" key="3">
    <source>
        <dbReference type="ARBA" id="ARBA00023139"/>
    </source>
</evidence>
<dbReference type="EMBL" id="SLXU01000001">
    <property type="protein sequence ID" value="TCP63079.1"/>
    <property type="molecule type" value="Genomic_DNA"/>
</dbReference>
<dbReference type="PANTHER" id="PTHR35535:SF1">
    <property type="entry name" value="HEAT SHOCK PROTEIN HSLJ"/>
    <property type="match status" value="1"/>
</dbReference>
<dbReference type="OrthoDB" id="9809132at2"/>
<dbReference type="AlphaFoldDB" id="A0A4R2RKK7"/>
<organism evidence="8 9">
    <name type="scientific">Rhodovulum bhavnagarense</name>
    <dbReference type="NCBI Taxonomy" id="992286"/>
    <lineage>
        <taxon>Bacteria</taxon>
        <taxon>Pseudomonadati</taxon>
        <taxon>Pseudomonadota</taxon>
        <taxon>Alphaproteobacteria</taxon>
        <taxon>Rhodobacterales</taxon>
        <taxon>Paracoccaceae</taxon>
        <taxon>Rhodovulum</taxon>
    </lineage>
</organism>
<feature type="signal peptide" evidence="5">
    <location>
        <begin position="1"/>
        <end position="18"/>
    </location>
</feature>
<keyword evidence="1 5" id="KW-0732">Signal</keyword>
<dbReference type="PANTHER" id="PTHR35535">
    <property type="entry name" value="HEAT SHOCK PROTEIN HSLJ"/>
    <property type="match status" value="1"/>
</dbReference>
<feature type="domain" description="DUF306" evidence="6">
    <location>
        <begin position="298"/>
        <end position="393"/>
    </location>
</feature>
<keyword evidence="8" id="KW-0346">Stress response</keyword>
<dbReference type="InterPro" id="IPR039366">
    <property type="entry name" value="Pilotin"/>
</dbReference>
<reference evidence="8 9" key="1">
    <citation type="submission" date="2019-03" db="EMBL/GenBank/DDBJ databases">
        <title>Genomic Encyclopedia of Type Strains, Phase IV (KMG-IV): sequencing the most valuable type-strain genomes for metagenomic binning, comparative biology and taxonomic classification.</title>
        <authorList>
            <person name="Goeker M."/>
        </authorList>
    </citation>
    <scope>NUCLEOTIDE SEQUENCE [LARGE SCALE GENOMIC DNA]</scope>
    <source>
        <strain evidence="8 9">DSM 24766</strain>
    </source>
</reference>
<proteinExistence type="predicted"/>
<comment type="caution">
    <text evidence="8">The sequence shown here is derived from an EMBL/GenBank/DDBJ whole genome shotgun (WGS) entry which is preliminary data.</text>
</comment>
<dbReference type="Gene3D" id="2.40.128.270">
    <property type="match status" value="1"/>
</dbReference>
<gene>
    <name evidence="8" type="ORF">EV663_101345</name>
</gene>
<dbReference type="InterPro" id="IPR038670">
    <property type="entry name" value="HslJ-like_sf"/>
</dbReference>
<dbReference type="Pfam" id="PF09864">
    <property type="entry name" value="MliC"/>
    <property type="match status" value="1"/>
</dbReference>
<feature type="domain" description="C-type lysozyme inhibitor" evidence="7">
    <location>
        <begin position="141"/>
        <end position="190"/>
    </location>
</feature>
<dbReference type="Pfam" id="PF03724">
    <property type="entry name" value="META"/>
    <property type="match status" value="1"/>
</dbReference>
<evidence type="ECO:0000313" key="9">
    <source>
        <dbReference type="Proteomes" id="UP000295050"/>
    </source>
</evidence>
<dbReference type="SUPFAM" id="SSF141488">
    <property type="entry name" value="YdhA-like"/>
    <property type="match status" value="1"/>
</dbReference>
<evidence type="ECO:0000256" key="5">
    <source>
        <dbReference type="SAM" id="SignalP"/>
    </source>
</evidence>